<accession>A0A399F001</accession>
<organism evidence="2 3">
    <name type="scientific">Calidithermus roseus</name>
    <dbReference type="NCBI Taxonomy" id="1644118"/>
    <lineage>
        <taxon>Bacteria</taxon>
        <taxon>Thermotogati</taxon>
        <taxon>Deinococcota</taxon>
        <taxon>Deinococci</taxon>
        <taxon>Thermales</taxon>
        <taxon>Thermaceae</taxon>
        <taxon>Calidithermus</taxon>
    </lineage>
</organism>
<keyword evidence="1" id="KW-0732">Signal</keyword>
<proteinExistence type="predicted"/>
<feature type="signal peptide" evidence="1">
    <location>
        <begin position="1"/>
        <end position="24"/>
    </location>
</feature>
<protein>
    <recommendedName>
        <fullName evidence="4">Lipoprotein</fullName>
    </recommendedName>
</protein>
<dbReference type="OrthoDB" id="32022at2"/>
<comment type="caution">
    <text evidence="2">The sequence shown here is derived from an EMBL/GenBank/DDBJ whole genome shotgun (WGS) entry which is preliminary data.</text>
</comment>
<evidence type="ECO:0000256" key="1">
    <source>
        <dbReference type="SAM" id="SignalP"/>
    </source>
</evidence>
<name>A0A399F001_9DEIN</name>
<gene>
    <name evidence="2" type="ORF">Mrose_00530</name>
</gene>
<evidence type="ECO:0000313" key="2">
    <source>
        <dbReference type="EMBL" id="RIH89145.1"/>
    </source>
</evidence>
<dbReference type="EMBL" id="QWLA01000005">
    <property type="protein sequence ID" value="RIH89145.1"/>
    <property type="molecule type" value="Genomic_DNA"/>
</dbReference>
<sequence length="227" mass="25246">MRWLLSIFLLFALPACMRSNDTLAPLLSVVQPQGGVFKDRRVRVVGYAMDDTGLSSVRVRSNIQKETELLPQKEVGDRLYQFSFIVNTPQSGQVELIITATDVNGRSREMKLPLVLDARQPQVRLERVEPIVEYVTRTIAPPEGSENQEPTVERTPVNKGIRITGRALDDTSVDKVVVQYQQGGKTLYNALSLPKGKEVPFYVEVPVRSATIIAVDAAGNRISVQAR</sequence>
<evidence type="ECO:0000313" key="3">
    <source>
        <dbReference type="Proteomes" id="UP000265341"/>
    </source>
</evidence>
<dbReference type="Proteomes" id="UP000265341">
    <property type="component" value="Unassembled WGS sequence"/>
</dbReference>
<dbReference type="AlphaFoldDB" id="A0A399F001"/>
<reference evidence="2 3" key="1">
    <citation type="submission" date="2018-08" db="EMBL/GenBank/DDBJ databases">
        <title>Meiothermus roseus NBRC 110900 genome sequencing project.</title>
        <authorList>
            <person name="Da Costa M.S."/>
            <person name="Albuquerque L."/>
            <person name="Raposo P."/>
            <person name="Froufe H.J.C."/>
            <person name="Barroso C.S."/>
            <person name="Egas C."/>
        </authorList>
    </citation>
    <scope>NUCLEOTIDE SEQUENCE [LARGE SCALE GENOMIC DNA]</scope>
    <source>
        <strain evidence="2 3">NBRC 110900</strain>
    </source>
</reference>
<feature type="chain" id="PRO_5017276604" description="Lipoprotein" evidence="1">
    <location>
        <begin position="25"/>
        <end position="227"/>
    </location>
</feature>
<evidence type="ECO:0008006" key="4">
    <source>
        <dbReference type="Google" id="ProtNLM"/>
    </source>
</evidence>
<keyword evidence="3" id="KW-1185">Reference proteome</keyword>